<feature type="compositionally biased region" description="Basic and acidic residues" evidence="1">
    <location>
        <begin position="309"/>
        <end position="319"/>
    </location>
</feature>
<dbReference type="InParanoid" id="A0A1E7FU53"/>
<feature type="compositionally biased region" description="Polar residues" evidence="1">
    <location>
        <begin position="432"/>
        <end position="449"/>
    </location>
</feature>
<feature type="region of interest" description="Disordered" evidence="1">
    <location>
        <begin position="253"/>
        <end position="272"/>
    </location>
</feature>
<sequence>MLREERQRQRLPHQQQQQQQQRDQQTSDGSDDNNDDESSSIIEEDGISLQNNSIIDNSCRRHRHVHRRRVIRIFQQQSEEEEEEGEERGKSVNDNNNNNTNSENDYLVDQNPSAVAAALLWPSLVHDDPSQQQQQQHQQQQSSVSSKNTTHDNEDRKDKVITTAMNIDGMTATNSNRSDTDVDVDIDGNDDCSKLFLQVVPSQYDVMDVLYGSNIMIGNFSTIVGSPSSSLGSKHKRRETLKRELGAIVVFTSNNKNNGSSRGGGEGGDQIEYHTDNNITYAILTKTTASKTSPSCQYSSVENVDHIAKKQKTTPKDSNKGVSISSSCHQEVANTTRSSSPPPSPPPPPPPPPPFCNSGNLFAAEENQVPDDNEQVAVGTEIKNPSSKDGDGLIEGETLETSTTTKYQDYEEEDDDGNYHYQSQNQKEHQPKNQNEYQHQQYGTDNPHHSTLLTSVAIHSLRNDNHSNDRNDRKRTPLGREKDKFASPLKRPTSTQNHSSNDGATTDIHTPPPRLQKQTVVGRVSTSNKKGNHYDAYSNMSQSSILGNNSAAFEVDSSPEDFPFCSYDHEEDSEADNSPKREAVVNASTKATKKEKKKRKRKRSKEERKRQKKEKKEEKRHKKQQKRIGNSKTVVGELYETKTSSVAIIDDDDKLETPRKLEIKEDSPVKEKQKTENVRMSKLIAKANTIIDEGNFSGEAAFINKVPQNKSKNVVANDKTVNDPFSLSQGTTTIEAMGRTSTTANDMSSNDAFSASGETIQATMDNDNSAILATDTTLDSSDNKQHNAPIRLLCSEFFLENYGEVIAELVRGSLDGEGTTKSIQFTDTNLIDMCGVDIETPGRGAIMVSSLSDIQKSGGLTNFLPRILELAATTRYHQLEIFICIDVELDATVTQDLGRLQTALLCAGKVTKTRTTFKLSTKRSLGAWIAKTIISSTSSSSSSSSSGDMSEYSLSKVDHWLTDHRACRRLQFLLSVIPTLSVTGALLWLDTSTIVQEDDPQQQANIQTTDEDDDKSMRWIQKCFRNVDDESNRLYTFLQQSNQHDINPNVAMQLMMVATVGLNEQSWSKK</sequence>
<feature type="compositionally biased region" description="Pro residues" evidence="1">
    <location>
        <begin position="340"/>
        <end position="355"/>
    </location>
</feature>
<feature type="compositionally biased region" description="Acidic residues" evidence="1">
    <location>
        <begin position="29"/>
        <end position="46"/>
    </location>
</feature>
<dbReference type="EMBL" id="KV784353">
    <property type="protein sequence ID" value="OEU21689.1"/>
    <property type="molecule type" value="Genomic_DNA"/>
</dbReference>
<feature type="region of interest" description="Disordered" evidence="1">
    <location>
        <begin position="1"/>
        <end position="49"/>
    </location>
</feature>
<feature type="compositionally biased region" description="Low complexity" evidence="1">
    <location>
        <begin position="93"/>
        <end position="104"/>
    </location>
</feature>
<feature type="region of interest" description="Disordered" evidence="1">
    <location>
        <begin position="309"/>
        <end position="361"/>
    </location>
</feature>
<feature type="compositionally biased region" description="Basic residues" evidence="1">
    <location>
        <begin position="591"/>
        <end position="603"/>
    </location>
</feature>
<feature type="region of interest" description="Disordered" evidence="1">
    <location>
        <begin position="461"/>
        <end position="536"/>
    </location>
</feature>
<keyword evidence="3" id="KW-1185">Reference proteome</keyword>
<dbReference type="Proteomes" id="UP000095751">
    <property type="component" value="Unassembled WGS sequence"/>
</dbReference>
<evidence type="ECO:0000313" key="2">
    <source>
        <dbReference type="EMBL" id="OEU21689.1"/>
    </source>
</evidence>
<proteinExistence type="predicted"/>
<feature type="region of interest" description="Disordered" evidence="1">
    <location>
        <begin position="76"/>
        <end position="107"/>
    </location>
</feature>
<feature type="compositionally biased region" description="Basic and acidic residues" evidence="1">
    <location>
        <begin position="149"/>
        <end position="159"/>
    </location>
</feature>
<name>A0A1E7FU53_9STRA</name>
<feature type="region of interest" description="Disordered" evidence="1">
    <location>
        <begin position="127"/>
        <end position="159"/>
    </location>
</feature>
<feature type="compositionally biased region" description="Basic and acidic residues" evidence="1">
    <location>
        <begin position="604"/>
        <end position="617"/>
    </location>
</feature>
<gene>
    <name evidence="2" type="ORF">FRACYDRAFT_258776</name>
</gene>
<evidence type="ECO:0000256" key="1">
    <source>
        <dbReference type="SAM" id="MobiDB-lite"/>
    </source>
</evidence>
<feature type="region of interest" description="Disordered" evidence="1">
    <location>
        <begin position="562"/>
        <end position="634"/>
    </location>
</feature>
<feature type="compositionally biased region" description="Basic and acidic residues" evidence="1">
    <location>
        <begin position="461"/>
        <end position="485"/>
    </location>
</feature>
<feature type="compositionally biased region" description="Polar residues" evidence="1">
    <location>
        <begin position="492"/>
        <end position="508"/>
    </location>
</feature>
<feature type="compositionally biased region" description="Low complexity" evidence="1">
    <location>
        <begin position="130"/>
        <end position="146"/>
    </location>
</feature>
<dbReference type="AlphaFoldDB" id="A0A1E7FU53"/>
<reference evidence="2 3" key="1">
    <citation type="submission" date="2016-09" db="EMBL/GenBank/DDBJ databases">
        <title>Extensive genetic diversity and differential bi-allelic expression allows diatom success in the polar Southern Ocean.</title>
        <authorList>
            <consortium name="DOE Joint Genome Institute"/>
            <person name="Mock T."/>
            <person name="Otillar R.P."/>
            <person name="Strauss J."/>
            <person name="Dupont C."/>
            <person name="Frickenhaus S."/>
            <person name="Maumus F."/>
            <person name="Mcmullan M."/>
            <person name="Sanges R."/>
            <person name="Schmutz J."/>
            <person name="Toseland A."/>
            <person name="Valas R."/>
            <person name="Veluchamy A."/>
            <person name="Ward B.J."/>
            <person name="Allen A."/>
            <person name="Barry K."/>
            <person name="Falciatore A."/>
            <person name="Ferrante M."/>
            <person name="Fortunato A.E."/>
            <person name="Gloeckner G."/>
            <person name="Gruber A."/>
            <person name="Hipkin R."/>
            <person name="Janech M."/>
            <person name="Kroth P."/>
            <person name="Leese F."/>
            <person name="Lindquist E."/>
            <person name="Lyon B.R."/>
            <person name="Martin J."/>
            <person name="Mayer C."/>
            <person name="Parker M."/>
            <person name="Quesneville H."/>
            <person name="Raymond J."/>
            <person name="Uhlig C."/>
            <person name="Valentin K.U."/>
            <person name="Worden A.Z."/>
            <person name="Armbrust E.V."/>
            <person name="Bowler C."/>
            <person name="Green B."/>
            <person name="Moulton V."/>
            <person name="Van Oosterhout C."/>
            <person name="Grigoriev I."/>
        </authorList>
    </citation>
    <scope>NUCLEOTIDE SEQUENCE [LARGE SCALE GENOMIC DNA]</scope>
    <source>
        <strain evidence="2 3">CCMP1102</strain>
    </source>
</reference>
<feature type="region of interest" description="Disordered" evidence="1">
    <location>
        <begin position="380"/>
        <end position="449"/>
    </location>
</feature>
<protein>
    <submittedName>
        <fullName evidence="2">Uncharacterized protein</fullName>
    </submittedName>
</protein>
<dbReference type="KEGG" id="fcy:FRACYDRAFT_258776"/>
<dbReference type="OrthoDB" id="49519at2759"/>
<feature type="compositionally biased region" description="Polar residues" evidence="1">
    <location>
        <begin position="516"/>
        <end position="529"/>
    </location>
</feature>
<accession>A0A1E7FU53</accession>
<organism evidence="2 3">
    <name type="scientific">Fragilariopsis cylindrus CCMP1102</name>
    <dbReference type="NCBI Taxonomy" id="635003"/>
    <lineage>
        <taxon>Eukaryota</taxon>
        <taxon>Sar</taxon>
        <taxon>Stramenopiles</taxon>
        <taxon>Ochrophyta</taxon>
        <taxon>Bacillariophyta</taxon>
        <taxon>Bacillariophyceae</taxon>
        <taxon>Bacillariophycidae</taxon>
        <taxon>Bacillariales</taxon>
        <taxon>Bacillariaceae</taxon>
        <taxon>Fragilariopsis</taxon>
    </lineage>
</organism>
<evidence type="ECO:0000313" key="3">
    <source>
        <dbReference type="Proteomes" id="UP000095751"/>
    </source>
</evidence>
<feature type="compositionally biased region" description="Polar residues" evidence="1">
    <location>
        <begin position="320"/>
        <end position="337"/>
    </location>
</feature>
<feature type="compositionally biased region" description="Low complexity" evidence="1">
    <location>
        <begin position="12"/>
        <end position="28"/>
    </location>
</feature>